<dbReference type="AlphaFoldDB" id="M4BMW8"/>
<name>M4BMW8_HYAAE</name>
<accession>M4BMW8</accession>
<organism evidence="1 2">
    <name type="scientific">Hyaloperonospora arabidopsidis (strain Emoy2)</name>
    <name type="common">Downy mildew agent</name>
    <name type="synonym">Peronospora arabidopsidis</name>
    <dbReference type="NCBI Taxonomy" id="559515"/>
    <lineage>
        <taxon>Eukaryota</taxon>
        <taxon>Sar</taxon>
        <taxon>Stramenopiles</taxon>
        <taxon>Oomycota</taxon>
        <taxon>Peronosporomycetes</taxon>
        <taxon>Peronosporales</taxon>
        <taxon>Peronosporaceae</taxon>
        <taxon>Hyaloperonospora</taxon>
    </lineage>
</organism>
<protein>
    <submittedName>
        <fullName evidence="1">Uncharacterized protein</fullName>
    </submittedName>
</protein>
<proteinExistence type="predicted"/>
<sequence length="76" mass="8587">MKLDERHCINRSSYRNSGCSDRLGWNALRASLVNNGALIVCTVTVQTNYSENTIRVKSRTVFSIVKLLLIILFSLL</sequence>
<reference evidence="2" key="1">
    <citation type="journal article" date="2010" name="Science">
        <title>Signatures of adaptation to obligate biotrophy in the Hyaloperonospora arabidopsidis genome.</title>
        <authorList>
            <person name="Baxter L."/>
            <person name="Tripathy S."/>
            <person name="Ishaque N."/>
            <person name="Boot N."/>
            <person name="Cabral A."/>
            <person name="Kemen E."/>
            <person name="Thines M."/>
            <person name="Ah-Fong A."/>
            <person name="Anderson R."/>
            <person name="Badejoko W."/>
            <person name="Bittner-Eddy P."/>
            <person name="Boore J.L."/>
            <person name="Chibucos M.C."/>
            <person name="Coates M."/>
            <person name="Dehal P."/>
            <person name="Delehaunty K."/>
            <person name="Dong S."/>
            <person name="Downton P."/>
            <person name="Dumas B."/>
            <person name="Fabro G."/>
            <person name="Fronick C."/>
            <person name="Fuerstenberg S.I."/>
            <person name="Fulton L."/>
            <person name="Gaulin E."/>
            <person name="Govers F."/>
            <person name="Hughes L."/>
            <person name="Humphray S."/>
            <person name="Jiang R.H."/>
            <person name="Judelson H."/>
            <person name="Kamoun S."/>
            <person name="Kyung K."/>
            <person name="Meijer H."/>
            <person name="Minx P."/>
            <person name="Morris P."/>
            <person name="Nelson J."/>
            <person name="Phuntumart V."/>
            <person name="Qutob D."/>
            <person name="Rehmany A."/>
            <person name="Rougon-Cardoso A."/>
            <person name="Ryden P."/>
            <person name="Torto-Alalibo T."/>
            <person name="Studholme D."/>
            <person name="Wang Y."/>
            <person name="Win J."/>
            <person name="Wood J."/>
            <person name="Clifton S.W."/>
            <person name="Rogers J."/>
            <person name="Van den Ackerveken G."/>
            <person name="Jones J.D."/>
            <person name="McDowell J.M."/>
            <person name="Beynon J."/>
            <person name="Tyler B.M."/>
        </authorList>
    </citation>
    <scope>NUCLEOTIDE SEQUENCE [LARGE SCALE GENOMIC DNA]</scope>
    <source>
        <strain evidence="2">Emoy2</strain>
    </source>
</reference>
<dbReference type="Proteomes" id="UP000011713">
    <property type="component" value="Unassembled WGS sequence"/>
</dbReference>
<evidence type="ECO:0000313" key="2">
    <source>
        <dbReference type="Proteomes" id="UP000011713"/>
    </source>
</evidence>
<evidence type="ECO:0000313" key="1">
    <source>
        <dbReference type="EnsemblProtists" id="HpaP807755"/>
    </source>
</evidence>
<dbReference type="InParanoid" id="M4BMW8"/>
<keyword evidence="2" id="KW-1185">Reference proteome</keyword>
<dbReference type="EnsemblProtists" id="HpaT807755">
    <property type="protein sequence ID" value="HpaP807755"/>
    <property type="gene ID" value="HpaG807755"/>
</dbReference>
<reference evidence="1" key="2">
    <citation type="submission" date="2015-06" db="UniProtKB">
        <authorList>
            <consortium name="EnsemblProtists"/>
        </authorList>
    </citation>
    <scope>IDENTIFICATION</scope>
    <source>
        <strain evidence="1">Emoy2</strain>
    </source>
</reference>
<dbReference type="VEuPathDB" id="FungiDB:HpaG807755"/>
<dbReference type="EMBL" id="JH598440">
    <property type="status" value="NOT_ANNOTATED_CDS"/>
    <property type="molecule type" value="Genomic_DNA"/>
</dbReference>
<dbReference type="HOGENOM" id="CLU_2659842_0_0_1"/>